<keyword evidence="8" id="KW-0614">Plasmid</keyword>
<comment type="similarity">
    <text evidence="1 5 6">Belongs to the peptidase S8 family.</text>
</comment>
<geneLocation type="plasmid" evidence="9">
    <name>pdfi3</name>
</geneLocation>
<feature type="domain" description="Peptidase S8/S53" evidence="7">
    <location>
        <begin position="154"/>
        <end position="398"/>
    </location>
</feature>
<evidence type="ECO:0000256" key="2">
    <source>
        <dbReference type="ARBA" id="ARBA00022670"/>
    </source>
</evidence>
<dbReference type="InterPro" id="IPR000209">
    <property type="entry name" value="Peptidase_S8/S53_dom"/>
</dbReference>
<dbReference type="GO" id="GO:0004252">
    <property type="term" value="F:serine-type endopeptidase activity"/>
    <property type="evidence" value="ECO:0007669"/>
    <property type="project" value="UniProtKB-UniRule"/>
</dbReference>
<dbReference type="Proteomes" id="UP000259030">
    <property type="component" value="Plasmid pDFI3"/>
</dbReference>
<keyword evidence="3 5" id="KW-0378">Hydrolase</keyword>
<dbReference type="KEGG" id="dfc:DFI_19670"/>
<sequence>MNTSFLSSEAPAHIIVFRKVTPENVQLLARVLDATPQPADADVQSVTRTVLSLRNGVHARVYNQLGIAVATLTPEQIYELRQLGDILTITPDEERRLPEVRPVPVTDEESTALQITLHPAELLADPQSDVVPVARAEGTFRQIGLDPADLTLTGRNVRVAVLDTGVDLTHPDLNVQVENTRSFIAEEPEIDDHHGHGTHCAGVIAGSAAPVGGVRYGVAPDVTLFVAKVLNKEGRGRDSGILDAIDWAAAQGAEVISLSLGSPRSKGSSFSARYEALASRLLDRGVLLVAATGNDSARPDHISAVGNPAACPSVLAVTAVDHRDRISTFGGADVDGIGLVDLAAPGVGVLSAWPGGGVQRLSGTSMATPHVAGVAALYLQVDATCTGAALWRRLTDRARPVAGLSQADAGAGIVQAP</sequence>
<reference evidence="8 9" key="1">
    <citation type="submission" date="2017-05" db="EMBL/GenBank/DDBJ databases">
        <title>The complete genome sequence of Deinococcus ficus isolated from the rhizosphere of the Ficus religiosa L. in Taiwan.</title>
        <authorList>
            <person name="Wu K.-M."/>
            <person name="Liao T.-L."/>
            <person name="Liu Y.-M."/>
            <person name="Young C.-C."/>
            <person name="Tsai S.-F."/>
        </authorList>
    </citation>
    <scope>NUCLEOTIDE SEQUENCE [LARGE SCALE GENOMIC DNA]</scope>
    <source>
        <strain evidence="8 9">CC-FR2-10</strain>
        <plasmid evidence="9">pdfi3</plasmid>
    </source>
</reference>
<keyword evidence="9" id="KW-1185">Reference proteome</keyword>
<evidence type="ECO:0000256" key="4">
    <source>
        <dbReference type="ARBA" id="ARBA00022825"/>
    </source>
</evidence>
<dbReference type="InterPro" id="IPR023827">
    <property type="entry name" value="Peptidase_S8_Asp-AS"/>
</dbReference>
<evidence type="ECO:0000256" key="3">
    <source>
        <dbReference type="ARBA" id="ARBA00022801"/>
    </source>
</evidence>
<dbReference type="InterPro" id="IPR050131">
    <property type="entry name" value="Peptidase_S8_subtilisin-like"/>
</dbReference>
<dbReference type="InterPro" id="IPR036852">
    <property type="entry name" value="Peptidase_S8/S53_dom_sf"/>
</dbReference>
<evidence type="ECO:0000259" key="7">
    <source>
        <dbReference type="Pfam" id="PF00082"/>
    </source>
</evidence>
<dbReference type="GO" id="GO:0006508">
    <property type="term" value="P:proteolysis"/>
    <property type="evidence" value="ECO:0007669"/>
    <property type="project" value="UniProtKB-KW"/>
</dbReference>
<organism evidence="8 9">
    <name type="scientific">Deinococcus ficus</name>
    <dbReference type="NCBI Taxonomy" id="317577"/>
    <lineage>
        <taxon>Bacteria</taxon>
        <taxon>Thermotogati</taxon>
        <taxon>Deinococcota</taxon>
        <taxon>Deinococci</taxon>
        <taxon>Deinococcales</taxon>
        <taxon>Deinococcaceae</taxon>
        <taxon>Deinococcus</taxon>
    </lineage>
</organism>
<proteinExistence type="inferred from homology"/>
<dbReference type="PROSITE" id="PS00137">
    <property type="entry name" value="SUBTILASE_HIS"/>
    <property type="match status" value="1"/>
</dbReference>
<dbReference type="Gene3D" id="3.40.50.200">
    <property type="entry name" value="Peptidase S8/S53 domain"/>
    <property type="match status" value="1"/>
</dbReference>
<dbReference type="EMBL" id="CP021084">
    <property type="protein sequence ID" value="ASN83418.1"/>
    <property type="molecule type" value="Genomic_DNA"/>
</dbReference>
<name>A0A221T3D7_9DEIO</name>
<protein>
    <submittedName>
        <fullName evidence="8">Peptidase S8</fullName>
    </submittedName>
</protein>
<dbReference type="InterPro" id="IPR022398">
    <property type="entry name" value="Peptidase_S8_His-AS"/>
</dbReference>
<evidence type="ECO:0000256" key="6">
    <source>
        <dbReference type="RuleBase" id="RU003355"/>
    </source>
</evidence>
<dbReference type="PROSITE" id="PS00138">
    <property type="entry name" value="SUBTILASE_SER"/>
    <property type="match status" value="1"/>
</dbReference>
<dbReference type="PRINTS" id="PR00723">
    <property type="entry name" value="SUBTILISIN"/>
</dbReference>
<evidence type="ECO:0000313" key="8">
    <source>
        <dbReference type="EMBL" id="ASN83418.1"/>
    </source>
</evidence>
<evidence type="ECO:0000256" key="5">
    <source>
        <dbReference type="PROSITE-ProRule" id="PRU01240"/>
    </source>
</evidence>
<dbReference type="AlphaFoldDB" id="A0A221T3D7"/>
<dbReference type="PROSITE" id="PS00136">
    <property type="entry name" value="SUBTILASE_ASP"/>
    <property type="match status" value="1"/>
</dbReference>
<evidence type="ECO:0000313" key="9">
    <source>
        <dbReference type="Proteomes" id="UP000259030"/>
    </source>
</evidence>
<dbReference type="PANTHER" id="PTHR43806">
    <property type="entry name" value="PEPTIDASE S8"/>
    <property type="match status" value="1"/>
</dbReference>
<keyword evidence="2 5" id="KW-0645">Protease</keyword>
<feature type="active site" description="Charge relay system" evidence="5">
    <location>
        <position position="196"/>
    </location>
</feature>
<accession>A0A221T3D7</accession>
<dbReference type="InterPro" id="IPR023828">
    <property type="entry name" value="Peptidase_S8_Ser-AS"/>
</dbReference>
<gene>
    <name evidence="8" type="ORF">DFI_19670</name>
</gene>
<dbReference type="PANTHER" id="PTHR43806:SF11">
    <property type="entry name" value="CEREVISIN-RELATED"/>
    <property type="match status" value="1"/>
</dbReference>
<evidence type="ECO:0000256" key="1">
    <source>
        <dbReference type="ARBA" id="ARBA00011073"/>
    </source>
</evidence>
<feature type="active site" description="Charge relay system" evidence="5">
    <location>
        <position position="365"/>
    </location>
</feature>
<dbReference type="Pfam" id="PF00082">
    <property type="entry name" value="Peptidase_S8"/>
    <property type="match status" value="1"/>
</dbReference>
<dbReference type="PROSITE" id="PS51892">
    <property type="entry name" value="SUBTILASE"/>
    <property type="match status" value="1"/>
</dbReference>
<keyword evidence="4 5" id="KW-0720">Serine protease</keyword>
<dbReference type="SUPFAM" id="SSF52743">
    <property type="entry name" value="Subtilisin-like"/>
    <property type="match status" value="1"/>
</dbReference>
<dbReference type="InterPro" id="IPR015500">
    <property type="entry name" value="Peptidase_S8_subtilisin-rel"/>
</dbReference>
<dbReference type="RefSeq" id="WP_027462850.1">
    <property type="nucleotide sequence ID" value="NZ_CP021084.1"/>
</dbReference>
<feature type="active site" description="Charge relay system" evidence="5">
    <location>
        <position position="163"/>
    </location>
</feature>